<dbReference type="Pfam" id="PF00498">
    <property type="entry name" value="FHA"/>
    <property type="match status" value="1"/>
</dbReference>
<feature type="domain" description="FHA" evidence="2">
    <location>
        <begin position="29"/>
        <end position="79"/>
    </location>
</feature>
<dbReference type="EMBL" id="JABEPP010000006">
    <property type="protein sequence ID" value="NNM74643.1"/>
    <property type="molecule type" value="Genomic_DNA"/>
</dbReference>
<dbReference type="SUPFAM" id="SSF49879">
    <property type="entry name" value="SMAD/FHA domain"/>
    <property type="match status" value="1"/>
</dbReference>
<feature type="region of interest" description="Disordered" evidence="1">
    <location>
        <begin position="161"/>
        <end position="320"/>
    </location>
</feature>
<dbReference type="RefSeq" id="WP_171220106.1">
    <property type="nucleotide sequence ID" value="NZ_JABEPP010000006.1"/>
</dbReference>
<dbReference type="InterPro" id="IPR000253">
    <property type="entry name" value="FHA_dom"/>
</dbReference>
<dbReference type="Gene3D" id="2.60.200.20">
    <property type="match status" value="1"/>
</dbReference>
<dbReference type="InterPro" id="IPR008984">
    <property type="entry name" value="SMAD_FHA_dom_sf"/>
</dbReference>
<dbReference type="CDD" id="cd00060">
    <property type="entry name" value="FHA"/>
    <property type="match status" value="1"/>
</dbReference>
<accession>A0A849IL21</accession>
<feature type="compositionally biased region" description="Pro residues" evidence="1">
    <location>
        <begin position="196"/>
        <end position="221"/>
    </location>
</feature>
<evidence type="ECO:0000313" key="3">
    <source>
        <dbReference type="EMBL" id="NNM74643.1"/>
    </source>
</evidence>
<name>A0A849IL21_9HYPH</name>
<dbReference type="NCBIfam" id="TIGR03354">
    <property type="entry name" value="VI_FHA"/>
    <property type="match status" value="1"/>
</dbReference>
<organism evidence="3 4">
    <name type="scientific">Enterovirga aerilata</name>
    <dbReference type="NCBI Taxonomy" id="2730920"/>
    <lineage>
        <taxon>Bacteria</taxon>
        <taxon>Pseudomonadati</taxon>
        <taxon>Pseudomonadota</taxon>
        <taxon>Alphaproteobacteria</taxon>
        <taxon>Hyphomicrobiales</taxon>
        <taxon>Methylobacteriaceae</taxon>
        <taxon>Enterovirga</taxon>
    </lineage>
</organism>
<comment type="caution">
    <text evidence="3">The sequence shown here is derived from an EMBL/GenBank/DDBJ whole genome shotgun (WGS) entry which is preliminary data.</text>
</comment>
<keyword evidence="4" id="KW-1185">Reference proteome</keyword>
<dbReference type="Proteomes" id="UP000564885">
    <property type="component" value="Unassembled WGS sequence"/>
</dbReference>
<dbReference type="SMART" id="SM00240">
    <property type="entry name" value="FHA"/>
    <property type="match status" value="1"/>
</dbReference>
<evidence type="ECO:0000256" key="1">
    <source>
        <dbReference type="SAM" id="MobiDB-lite"/>
    </source>
</evidence>
<feature type="compositionally biased region" description="Low complexity" evidence="1">
    <location>
        <begin position="310"/>
        <end position="320"/>
    </location>
</feature>
<protein>
    <submittedName>
        <fullName evidence="3">Type VI secretion system-associated FHA domain protein TagH</fullName>
    </submittedName>
</protein>
<proteinExistence type="predicted"/>
<feature type="compositionally biased region" description="Pro residues" evidence="1">
    <location>
        <begin position="241"/>
        <end position="260"/>
    </location>
</feature>
<dbReference type="InterPro" id="IPR046883">
    <property type="entry name" value="T6SS_FHA_C"/>
</dbReference>
<dbReference type="Pfam" id="PF20232">
    <property type="entry name" value="T6SS_FHA_C"/>
    <property type="match status" value="1"/>
</dbReference>
<evidence type="ECO:0000259" key="2">
    <source>
        <dbReference type="PROSITE" id="PS50006"/>
    </source>
</evidence>
<reference evidence="3 4" key="1">
    <citation type="submission" date="2020-04" db="EMBL/GenBank/DDBJ databases">
        <title>Enterovirga sp. isolate from soil.</title>
        <authorList>
            <person name="Chea S."/>
            <person name="Kim D.-U."/>
        </authorList>
    </citation>
    <scope>NUCLEOTIDE SEQUENCE [LARGE SCALE GENOMIC DNA]</scope>
    <source>
        <strain evidence="3 4">DB1703</strain>
    </source>
</reference>
<dbReference type="AlphaFoldDB" id="A0A849IL21"/>
<gene>
    <name evidence="3" type="primary">tagH</name>
    <name evidence="3" type="ORF">HJG44_19980</name>
</gene>
<dbReference type="InterPro" id="IPR017735">
    <property type="entry name" value="T6SS_FHA"/>
</dbReference>
<sequence>MAVHLTIENETSLPDGGPLSYTITGKRGIDIGRDAYLDWCLPDPTRTVSGKHCEIRYRDGGYWLHDVSRNGTFLNRSASRMQEAHRLRDGDRIEIGRYMILVRIDGEEAAAEPSGSGAVTPAAPADYWNAAFDAAPPISPRELRPARESRPVQADFREWAIDVPPPSPGGFAHEAPSYPVPPPPSFEDMAWAKGPSAPPPPAAPAVPMPSPRRPVAPPPGTSPWDAPETPVAPASWTAPAFDPPPPAPAPDAWPAPPPPTSAAEWAAPPLQPVAPPASDNPWGRPSLGPDRARAPGPVSPVLAPDAESFPTTSRPAPGSPSAAAEFVARFAKGAGVPADILDWRDPGDMAEELGVLTRLAAENLKQLLSARAESKRAARTGSHTMIQALDNNPLKFSPTIDDALKIMLGRPSSGYLDARRALEQSFKDLKVHQVKTYSAMQHALRLLMEDLDPAAIEESIGGDRGIGGLLGSKKAKLWDLYVTRWDTLTSPHEDGMVDAFMMFFAECYDRGGGKTGGGS</sequence>
<evidence type="ECO:0000313" key="4">
    <source>
        <dbReference type="Proteomes" id="UP000564885"/>
    </source>
</evidence>
<dbReference type="PROSITE" id="PS50006">
    <property type="entry name" value="FHA_DOMAIN"/>
    <property type="match status" value="1"/>
</dbReference>